<dbReference type="Pfam" id="PF00440">
    <property type="entry name" value="TetR_N"/>
    <property type="match status" value="1"/>
</dbReference>
<organism evidence="7 8">
    <name type="scientific">Nocardia mexicana</name>
    <dbReference type="NCBI Taxonomy" id="279262"/>
    <lineage>
        <taxon>Bacteria</taxon>
        <taxon>Bacillati</taxon>
        <taxon>Actinomycetota</taxon>
        <taxon>Actinomycetes</taxon>
        <taxon>Mycobacteriales</taxon>
        <taxon>Nocardiaceae</taxon>
        <taxon>Nocardia</taxon>
    </lineage>
</organism>
<dbReference type="PANTHER" id="PTHR30055">
    <property type="entry name" value="HTH-TYPE TRANSCRIPTIONAL REGULATOR RUTR"/>
    <property type="match status" value="1"/>
</dbReference>
<evidence type="ECO:0000256" key="2">
    <source>
        <dbReference type="ARBA" id="ARBA00023125"/>
    </source>
</evidence>
<dbReference type="GO" id="GO:0045892">
    <property type="term" value="P:negative regulation of DNA-templated transcription"/>
    <property type="evidence" value="ECO:0007669"/>
    <property type="project" value="InterPro"/>
</dbReference>
<reference evidence="7 8" key="1">
    <citation type="submission" date="2018-07" db="EMBL/GenBank/DDBJ databases">
        <title>Genomic Encyclopedia of Type Strains, Phase IV (KMG-IV): sequencing the most valuable type-strain genomes for metagenomic binning, comparative biology and taxonomic classification.</title>
        <authorList>
            <person name="Goeker M."/>
        </authorList>
    </citation>
    <scope>NUCLEOTIDE SEQUENCE [LARGE SCALE GENOMIC DNA]</scope>
    <source>
        <strain evidence="7 8">DSM 44952</strain>
    </source>
</reference>
<feature type="domain" description="HTH tetR-type" evidence="6">
    <location>
        <begin position="18"/>
        <end position="78"/>
    </location>
</feature>
<dbReference type="PROSITE" id="PS50977">
    <property type="entry name" value="HTH_TETR_2"/>
    <property type="match status" value="1"/>
</dbReference>
<evidence type="ECO:0000256" key="4">
    <source>
        <dbReference type="PROSITE-ProRule" id="PRU00335"/>
    </source>
</evidence>
<dbReference type="EMBL" id="QQAZ01000029">
    <property type="protein sequence ID" value="RDI42010.1"/>
    <property type="molecule type" value="Genomic_DNA"/>
</dbReference>
<dbReference type="InterPro" id="IPR036271">
    <property type="entry name" value="Tet_transcr_reg_TetR-rel_C_sf"/>
</dbReference>
<sequence length="228" mass="25017">MAAMADSSTTRRRGRPVRAGRDDIVATSSRMLASGGAGAFSMRRLADELGVSTAAVYHHFPTKTRLFIAVLGARADELERPELPADPRDRLVALSVHLLAALRRFPWVVDILLSGEAFGRAALWILDEFIATATRLGADDEYAGYMYITVWRYLVGCIVSEHADDERRAAAAGEDPPPHWTAEIDAEDLADLPAIQRVLPIWPAVHGGYQPQAAIEHLVDGLLARIRR</sequence>
<keyword evidence="3" id="KW-0804">Transcription</keyword>
<evidence type="ECO:0000256" key="5">
    <source>
        <dbReference type="SAM" id="MobiDB-lite"/>
    </source>
</evidence>
<proteinExistence type="predicted"/>
<feature type="region of interest" description="Disordered" evidence="5">
    <location>
        <begin position="1"/>
        <end position="20"/>
    </location>
</feature>
<evidence type="ECO:0000313" key="7">
    <source>
        <dbReference type="EMBL" id="RDI42010.1"/>
    </source>
</evidence>
<feature type="DNA-binding region" description="H-T-H motif" evidence="4">
    <location>
        <begin position="41"/>
        <end position="60"/>
    </location>
</feature>
<accession>A0A370GFE8</accession>
<dbReference type="SUPFAM" id="SSF48498">
    <property type="entry name" value="Tetracyclin repressor-like, C-terminal domain"/>
    <property type="match status" value="1"/>
</dbReference>
<dbReference type="PANTHER" id="PTHR30055:SF234">
    <property type="entry name" value="HTH-TYPE TRANSCRIPTIONAL REGULATOR BETI"/>
    <property type="match status" value="1"/>
</dbReference>
<dbReference type="Proteomes" id="UP000255355">
    <property type="component" value="Unassembled WGS sequence"/>
</dbReference>
<dbReference type="InterPro" id="IPR009057">
    <property type="entry name" value="Homeodomain-like_sf"/>
</dbReference>
<dbReference type="GO" id="GO:0003700">
    <property type="term" value="F:DNA-binding transcription factor activity"/>
    <property type="evidence" value="ECO:0007669"/>
    <property type="project" value="TreeGrafter"/>
</dbReference>
<comment type="caution">
    <text evidence="7">The sequence shown here is derived from an EMBL/GenBank/DDBJ whole genome shotgun (WGS) entry which is preliminary data.</text>
</comment>
<dbReference type="PRINTS" id="PR00455">
    <property type="entry name" value="HTHTETR"/>
</dbReference>
<dbReference type="InterPro" id="IPR050109">
    <property type="entry name" value="HTH-type_TetR-like_transc_reg"/>
</dbReference>
<dbReference type="InterPro" id="IPR004111">
    <property type="entry name" value="Repressor_TetR_C"/>
</dbReference>
<dbReference type="SUPFAM" id="SSF46689">
    <property type="entry name" value="Homeodomain-like"/>
    <property type="match status" value="1"/>
</dbReference>
<evidence type="ECO:0000259" key="6">
    <source>
        <dbReference type="PROSITE" id="PS50977"/>
    </source>
</evidence>
<protein>
    <submittedName>
        <fullName evidence="7">TetR family transcriptional regulator</fullName>
    </submittedName>
</protein>
<keyword evidence="8" id="KW-1185">Reference proteome</keyword>
<dbReference type="Pfam" id="PF02909">
    <property type="entry name" value="TetR_C_1"/>
    <property type="match status" value="1"/>
</dbReference>
<keyword evidence="1" id="KW-0805">Transcription regulation</keyword>
<dbReference type="AlphaFoldDB" id="A0A370GFE8"/>
<dbReference type="GO" id="GO:0000976">
    <property type="term" value="F:transcription cis-regulatory region binding"/>
    <property type="evidence" value="ECO:0007669"/>
    <property type="project" value="TreeGrafter"/>
</dbReference>
<dbReference type="Gene3D" id="1.10.357.10">
    <property type="entry name" value="Tetracycline Repressor, domain 2"/>
    <property type="match status" value="1"/>
</dbReference>
<keyword evidence="2 4" id="KW-0238">DNA-binding</keyword>
<evidence type="ECO:0000256" key="1">
    <source>
        <dbReference type="ARBA" id="ARBA00023015"/>
    </source>
</evidence>
<evidence type="ECO:0000313" key="8">
    <source>
        <dbReference type="Proteomes" id="UP000255355"/>
    </source>
</evidence>
<evidence type="ECO:0000256" key="3">
    <source>
        <dbReference type="ARBA" id="ARBA00023163"/>
    </source>
</evidence>
<dbReference type="InterPro" id="IPR001647">
    <property type="entry name" value="HTH_TetR"/>
</dbReference>
<gene>
    <name evidence="7" type="ORF">DFR68_12910</name>
</gene>
<name>A0A370GFE8_9NOCA</name>
<dbReference type="STRING" id="1210089.GCA_001613165_02682"/>